<gene>
    <name evidence="2" type="ORF">HXX02_02215</name>
</gene>
<proteinExistence type="predicted"/>
<dbReference type="EMBL" id="JACASI010000010">
    <property type="protein sequence ID" value="MCQ3828253.1"/>
    <property type="molecule type" value="Genomic_DNA"/>
</dbReference>
<sequence>MQQHQSSRDQTTKARTLPAAPLFSRRFVVVTLALTLAVALCVQPLGLQAQSSSEDSKPQAQSDKSEQAAENTTPVAVKQEVKTPAKKTQPSIKAQSARRADSYEATEEISEDLSVSYPVDI</sequence>
<organism evidence="2 3">
    <name type="scientific">Microbulbifer elongatus</name>
    <dbReference type="NCBI Taxonomy" id="86173"/>
    <lineage>
        <taxon>Bacteria</taxon>
        <taxon>Pseudomonadati</taxon>
        <taxon>Pseudomonadota</taxon>
        <taxon>Gammaproteobacteria</taxon>
        <taxon>Cellvibrionales</taxon>
        <taxon>Microbulbiferaceae</taxon>
        <taxon>Microbulbifer</taxon>
    </lineage>
</organism>
<protein>
    <submittedName>
        <fullName evidence="2">Uncharacterized protein</fullName>
    </submittedName>
</protein>
<dbReference type="Proteomes" id="UP001205566">
    <property type="component" value="Unassembled WGS sequence"/>
</dbReference>
<evidence type="ECO:0000313" key="2">
    <source>
        <dbReference type="EMBL" id="MCQ3828253.1"/>
    </source>
</evidence>
<comment type="caution">
    <text evidence="2">The sequence shown here is derived from an EMBL/GenBank/DDBJ whole genome shotgun (WGS) entry which is preliminary data.</text>
</comment>
<feature type="compositionally biased region" description="Polar residues" evidence="1">
    <location>
        <begin position="48"/>
        <end position="74"/>
    </location>
</feature>
<evidence type="ECO:0000256" key="1">
    <source>
        <dbReference type="SAM" id="MobiDB-lite"/>
    </source>
</evidence>
<keyword evidence="3" id="KW-1185">Reference proteome</keyword>
<dbReference type="RefSeq" id="WP_255873102.1">
    <property type="nucleotide sequence ID" value="NZ_JACASI010000010.1"/>
</dbReference>
<evidence type="ECO:0000313" key="3">
    <source>
        <dbReference type="Proteomes" id="UP001205566"/>
    </source>
</evidence>
<reference evidence="2" key="1">
    <citation type="thesis" date="2020" institute="Technische Universitat Dresden" country="Dresden, Germany">
        <title>The Agarolytic System of Microbulbifer elongatus PORT2, Isolated from Batu Karas, Pangandaran West Java Indonesia.</title>
        <authorList>
            <person name="Anggraeni S.R."/>
        </authorList>
    </citation>
    <scope>NUCLEOTIDE SEQUENCE</scope>
    <source>
        <strain evidence="2">PORT2</strain>
    </source>
</reference>
<feature type="region of interest" description="Disordered" evidence="1">
    <location>
        <begin position="48"/>
        <end position="121"/>
    </location>
</feature>
<accession>A0ABT1NWI0</accession>
<name>A0ABT1NWI0_9GAMM</name>